<keyword evidence="3" id="KW-1185">Reference proteome</keyword>
<evidence type="ECO:0000259" key="1">
    <source>
        <dbReference type="PROSITE" id="PS50263"/>
    </source>
</evidence>
<evidence type="ECO:0000313" key="2">
    <source>
        <dbReference type="EMBL" id="CAG5073216.1"/>
    </source>
</evidence>
<protein>
    <recommendedName>
        <fullName evidence="1">CN hydrolase domain-containing protein</fullName>
    </recommendedName>
</protein>
<sequence length="308" mass="34427">MKVTIASAQYPITEHADFSAWKIHITSWVTEAVAKGAQLLLFPEYGAMELVSIFSEDIRNDVRKQVFSLDGIKSEFCAVFEDLAKQYKITIVAPTIPVIENGLNVNRAYVFSENGFAGYQDKFFMTRFENEEWGIESAPKRLTVFEADWGKFGIQICYDVEFAIGSQILSEAGATLILAPSCTETIRGASRVHIGARARALENQVYTVVSQTVGDAAWSPAVDINYGFAAFYSTPDTGLPQEGIISTMLPQKEGWLIQELDFSKIEQVRSEGQVFNHKDNQQISYTLKTEEIQINHIQLCPRAEARGN</sequence>
<dbReference type="EMBL" id="CAJRAU010000008">
    <property type="protein sequence ID" value="CAG5073216.1"/>
    <property type="molecule type" value="Genomic_DNA"/>
</dbReference>
<name>A0ABM8UWH0_9BACT</name>
<proteinExistence type="predicted"/>
<organism evidence="2 3">
    <name type="scientific">Dyadobacter linearis</name>
    <dbReference type="NCBI Taxonomy" id="2823330"/>
    <lineage>
        <taxon>Bacteria</taxon>
        <taxon>Pseudomonadati</taxon>
        <taxon>Bacteroidota</taxon>
        <taxon>Cytophagia</taxon>
        <taxon>Cytophagales</taxon>
        <taxon>Spirosomataceae</taxon>
        <taxon>Dyadobacter</taxon>
    </lineage>
</organism>
<dbReference type="CDD" id="cd07574">
    <property type="entry name" value="nitrilase_Rim1_like"/>
    <property type="match status" value="1"/>
</dbReference>
<dbReference type="SUPFAM" id="SSF56317">
    <property type="entry name" value="Carbon-nitrogen hydrolase"/>
    <property type="match status" value="1"/>
</dbReference>
<dbReference type="RefSeq" id="WP_215235986.1">
    <property type="nucleotide sequence ID" value="NZ_CAJRAU010000008.1"/>
</dbReference>
<dbReference type="PANTHER" id="PTHR23088:SF50">
    <property type="entry name" value="HYDROLASE YHCX"/>
    <property type="match status" value="1"/>
</dbReference>
<dbReference type="PROSITE" id="PS50263">
    <property type="entry name" value="CN_HYDROLASE"/>
    <property type="match status" value="1"/>
</dbReference>
<dbReference type="InterPro" id="IPR036526">
    <property type="entry name" value="C-N_Hydrolase_sf"/>
</dbReference>
<feature type="domain" description="CN hydrolase" evidence="1">
    <location>
        <begin position="3"/>
        <end position="262"/>
    </location>
</feature>
<evidence type="ECO:0000313" key="3">
    <source>
        <dbReference type="Proteomes" id="UP000679725"/>
    </source>
</evidence>
<comment type="caution">
    <text evidence="2">The sequence shown here is derived from an EMBL/GenBank/DDBJ whole genome shotgun (WGS) entry which is preliminary data.</text>
</comment>
<dbReference type="Proteomes" id="UP000679725">
    <property type="component" value="Unassembled WGS sequence"/>
</dbReference>
<dbReference type="PANTHER" id="PTHR23088">
    <property type="entry name" value="NITRILASE-RELATED"/>
    <property type="match status" value="1"/>
</dbReference>
<accession>A0ABM8UWH0</accession>
<dbReference type="Gene3D" id="3.60.110.10">
    <property type="entry name" value="Carbon-nitrogen hydrolase"/>
    <property type="match status" value="1"/>
</dbReference>
<reference evidence="2 3" key="1">
    <citation type="submission" date="2021-04" db="EMBL/GenBank/DDBJ databases">
        <authorList>
            <person name="Rodrigo-Torres L."/>
            <person name="Arahal R. D."/>
            <person name="Lucena T."/>
        </authorList>
    </citation>
    <scope>NUCLEOTIDE SEQUENCE [LARGE SCALE GENOMIC DNA]</scope>
    <source>
        <strain evidence="2 3">CECT 9623</strain>
    </source>
</reference>
<dbReference type="InterPro" id="IPR003010">
    <property type="entry name" value="C-N_Hydrolase"/>
</dbReference>
<dbReference type="Pfam" id="PF00795">
    <property type="entry name" value="CN_hydrolase"/>
    <property type="match status" value="1"/>
</dbReference>
<gene>
    <name evidence="2" type="ORF">DYBT9623_04719</name>
</gene>